<feature type="region of interest" description="Disordered" evidence="2">
    <location>
        <begin position="39"/>
        <end position="67"/>
    </location>
</feature>
<accession>A0AA36BFV2</accession>
<proteinExistence type="predicted"/>
<evidence type="ECO:0000256" key="2">
    <source>
        <dbReference type="SAM" id="MobiDB-lite"/>
    </source>
</evidence>
<dbReference type="PANTHER" id="PTHR12756:SF45">
    <property type="entry name" value="CYTOSOLIC CARBOXYPEPTIDASE NNA1"/>
    <property type="match status" value="1"/>
</dbReference>
<name>A0AA36BFV2_OCTVU</name>
<comment type="cofactor">
    <cofactor evidence="1">
        <name>Zn(2+)</name>
        <dbReference type="ChEBI" id="CHEBI:29105"/>
    </cofactor>
</comment>
<dbReference type="EMBL" id="OX597828">
    <property type="protein sequence ID" value="CAI9733681.1"/>
    <property type="molecule type" value="Genomic_DNA"/>
</dbReference>
<dbReference type="InterPro" id="IPR050821">
    <property type="entry name" value="Cytosolic_carboxypeptidase"/>
</dbReference>
<dbReference type="Gene3D" id="2.60.40.3120">
    <property type="match status" value="1"/>
</dbReference>
<evidence type="ECO:0000313" key="4">
    <source>
        <dbReference type="EMBL" id="CAI9733681.1"/>
    </source>
</evidence>
<evidence type="ECO:0000259" key="3">
    <source>
        <dbReference type="Pfam" id="PF18027"/>
    </source>
</evidence>
<dbReference type="PANTHER" id="PTHR12756">
    <property type="entry name" value="CYTOSOLIC CARBOXYPEPTIDASE"/>
    <property type="match status" value="1"/>
</dbReference>
<dbReference type="AlphaFoldDB" id="A0AA36BFV2"/>
<feature type="domain" description="Cytosolic carboxypeptidase N-terminal" evidence="3">
    <location>
        <begin position="226"/>
        <end position="340"/>
    </location>
</feature>
<dbReference type="InterPro" id="IPR040626">
    <property type="entry name" value="Pepdidase_M14_N"/>
</dbReference>
<gene>
    <name evidence="4" type="ORF">OCTVUL_1B022396</name>
</gene>
<evidence type="ECO:0000313" key="5">
    <source>
        <dbReference type="Proteomes" id="UP001162480"/>
    </source>
</evidence>
<reference evidence="4" key="1">
    <citation type="submission" date="2023-08" db="EMBL/GenBank/DDBJ databases">
        <authorList>
            <person name="Alioto T."/>
            <person name="Alioto T."/>
            <person name="Gomez Garrido J."/>
        </authorList>
    </citation>
    <scope>NUCLEOTIDE SEQUENCE</scope>
</reference>
<dbReference type="Pfam" id="PF18027">
    <property type="entry name" value="Pepdidase_M14_N"/>
    <property type="match status" value="1"/>
</dbReference>
<organism evidence="4 5">
    <name type="scientific">Octopus vulgaris</name>
    <name type="common">Common octopus</name>
    <dbReference type="NCBI Taxonomy" id="6645"/>
    <lineage>
        <taxon>Eukaryota</taxon>
        <taxon>Metazoa</taxon>
        <taxon>Spiralia</taxon>
        <taxon>Lophotrochozoa</taxon>
        <taxon>Mollusca</taxon>
        <taxon>Cephalopoda</taxon>
        <taxon>Coleoidea</taxon>
        <taxon>Octopodiformes</taxon>
        <taxon>Octopoda</taxon>
        <taxon>Incirrata</taxon>
        <taxon>Octopodidae</taxon>
        <taxon>Octopus</taxon>
    </lineage>
</organism>
<sequence>MDMANVSIIHSDNPYDSFMRKHLQYYGYYKEDCNNVQKKNKQYKKQDEEEDEEEEEMEENRESVEARRVESLQLNDDNSFNNASNASTLFNKFRNGIQGTTQLISTQAEGKMILKLQEPRGLHFMSQLLGAQSEARWPRGLEVKTSHIRHLCIVPVNPEPFYQQTGLEDMPRVRSNFKANKVVFENKRMLNADALPCDPETSDFTNNYQNVTYLAATELQFESRGDNDYELYLHCDLYTRSHTQWFYFQVANTRKNVPYRFTIVNLMKSTSLYNYGMKPLMYSEKSAANLIRPIGWQRIGYNIKYYKSHLNADDSSQRKSSYSLTWTFKFPYSYDTVYFAHSYPYTYSDLQVLLL</sequence>
<feature type="compositionally biased region" description="Acidic residues" evidence="2">
    <location>
        <begin position="48"/>
        <end position="59"/>
    </location>
</feature>
<dbReference type="Proteomes" id="UP001162480">
    <property type="component" value="Chromosome 15"/>
</dbReference>
<keyword evidence="5" id="KW-1185">Reference proteome</keyword>
<protein>
    <recommendedName>
        <fullName evidence="3">Cytosolic carboxypeptidase N-terminal domain-containing protein</fullName>
    </recommendedName>
</protein>
<evidence type="ECO:0000256" key="1">
    <source>
        <dbReference type="ARBA" id="ARBA00001947"/>
    </source>
</evidence>